<sequence>MLQLEDTYRHKGQRKALVKLLKQKGIQDDAILNAINTLPRHFFFDSALDSHAYEDKAFPIGEGQTISQPYTVAFQTELLQLKPGDKVLEIGTGSGYQGAILHILGADVHSIEYQKKLFTHTKKFLTKLGIHLHFYFGDGSKGIVEQAPFDKILVTAGAPVVPNSLLKQLKIGGVLVIPVGDRVTQKMLRLTKKSATKIVKEEFDNFAFVPLLGEEGWK</sequence>
<evidence type="ECO:0000256" key="2">
    <source>
        <dbReference type="ARBA" id="ARBA00005369"/>
    </source>
</evidence>
<comment type="caution">
    <text evidence="8">The sequence shown here is derived from an EMBL/GenBank/DDBJ whole genome shotgun (WGS) entry which is preliminary data.</text>
</comment>
<dbReference type="InterPro" id="IPR000682">
    <property type="entry name" value="PCMT"/>
</dbReference>
<evidence type="ECO:0000256" key="4">
    <source>
        <dbReference type="ARBA" id="ARBA00022603"/>
    </source>
</evidence>
<protein>
    <recommendedName>
        <fullName evidence="7">Protein-L-isoaspartate O-methyltransferase</fullName>
        <ecNumber evidence="7">2.1.1.77</ecNumber>
    </recommendedName>
    <alternativeName>
        <fullName evidence="7">L-isoaspartyl protein carboxyl methyltransferase</fullName>
    </alternativeName>
    <alternativeName>
        <fullName evidence="7">Protein L-isoaspartyl methyltransferase</fullName>
    </alternativeName>
    <alternativeName>
        <fullName evidence="7">Protein-beta-aspartate methyltransferase</fullName>
        <shortName evidence="7">PIMT</shortName>
    </alternativeName>
</protein>
<evidence type="ECO:0000313" key="9">
    <source>
        <dbReference type="Proteomes" id="UP000199663"/>
    </source>
</evidence>
<comment type="function">
    <text evidence="7">Catalyzes the methyl esterification of L-isoaspartyl residues in peptides and proteins that result from spontaneous decomposition of normal L-aspartyl and L-asparaginyl residues. It plays a role in the repair and/or degradation of damaged proteins.</text>
</comment>
<evidence type="ECO:0000256" key="1">
    <source>
        <dbReference type="ARBA" id="ARBA00004496"/>
    </source>
</evidence>
<keyword evidence="4 7" id="KW-0489">Methyltransferase</keyword>
<organism evidence="8 9">
    <name type="scientific">Rhodonellum ikkaensis</name>
    <dbReference type="NCBI Taxonomy" id="336829"/>
    <lineage>
        <taxon>Bacteria</taxon>
        <taxon>Pseudomonadati</taxon>
        <taxon>Bacteroidota</taxon>
        <taxon>Cytophagia</taxon>
        <taxon>Cytophagales</taxon>
        <taxon>Cytophagaceae</taxon>
        <taxon>Rhodonellum</taxon>
    </lineage>
</organism>
<dbReference type="InterPro" id="IPR029063">
    <property type="entry name" value="SAM-dependent_MTases_sf"/>
</dbReference>
<proteinExistence type="inferred from homology"/>
<comment type="subcellular location">
    <subcellularLocation>
        <location evidence="1 7">Cytoplasm</location>
    </subcellularLocation>
</comment>
<reference evidence="8 9" key="1">
    <citation type="submission" date="2016-10" db="EMBL/GenBank/DDBJ databases">
        <authorList>
            <person name="Varghese N."/>
            <person name="Submissions S."/>
        </authorList>
    </citation>
    <scope>NUCLEOTIDE SEQUENCE [LARGE SCALE GENOMIC DNA]</scope>
    <source>
        <strain evidence="8 9">DSM 17997</strain>
    </source>
</reference>
<dbReference type="PANTHER" id="PTHR11579">
    <property type="entry name" value="PROTEIN-L-ISOASPARTATE O-METHYLTRANSFERASE"/>
    <property type="match status" value="1"/>
</dbReference>
<dbReference type="EMBL" id="FNQC01000011">
    <property type="protein sequence ID" value="SDZ36616.1"/>
    <property type="molecule type" value="Genomic_DNA"/>
</dbReference>
<evidence type="ECO:0000256" key="7">
    <source>
        <dbReference type="HAMAP-Rule" id="MF_00090"/>
    </source>
</evidence>
<evidence type="ECO:0000256" key="3">
    <source>
        <dbReference type="ARBA" id="ARBA00022490"/>
    </source>
</evidence>
<dbReference type="RefSeq" id="WP_019598829.1">
    <property type="nucleotide sequence ID" value="NZ_FNQC01000011.1"/>
</dbReference>
<dbReference type="NCBIfam" id="NF001453">
    <property type="entry name" value="PRK00312.1"/>
    <property type="match status" value="1"/>
</dbReference>
<dbReference type="HAMAP" id="MF_00090">
    <property type="entry name" value="PIMT"/>
    <property type="match status" value="1"/>
</dbReference>
<accession>A0A1H3SF35</accession>
<evidence type="ECO:0000313" key="8">
    <source>
        <dbReference type="EMBL" id="SDZ36616.1"/>
    </source>
</evidence>
<dbReference type="NCBIfam" id="TIGR00080">
    <property type="entry name" value="pimt"/>
    <property type="match status" value="1"/>
</dbReference>
<comment type="catalytic activity">
    <reaction evidence="7">
        <text>[protein]-L-isoaspartate + S-adenosyl-L-methionine = [protein]-L-isoaspartate alpha-methyl ester + S-adenosyl-L-homocysteine</text>
        <dbReference type="Rhea" id="RHEA:12705"/>
        <dbReference type="Rhea" id="RHEA-COMP:12143"/>
        <dbReference type="Rhea" id="RHEA-COMP:12144"/>
        <dbReference type="ChEBI" id="CHEBI:57856"/>
        <dbReference type="ChEBI" id="CHEBI:59789"/>
        <dbReference type="ChEBI" id="CHEBI:90596"/>
        <dbReference type="ChEBI" id="CHEBI:90598"/>
        <dbReference type="EC" id="2.1.1.77"/>
    </reaction>
</comment>
<keyword evidence="6 7" id="KW-0949">S-adenosyl-L-methionine</keyword>
<dbReference type="Proteomes" id="UP000199663">
    <property type="component" value="Unassembled WGS sequence"/>
</dbReference>
<dbReference type="EC" id="2.1.1.77" evidence="7"/>
<dbReference type="Gene3D" id="3.40.50.150">
    <property type="entry name" value="Vaccinia Virus protein VP39"/>
    <property type="match status" value="1"/>
</dbReference>
<gene>
    <name evidence="7" type="primary">pcm</name>
    <name evidence="8" type="ORF">SAMN05444412_111120</name>
</gene>
<feature type="active site" evidence="7">
    <location>
        <position position="67"/>
    </location>
</feature>
<keyword evidence="3 7" id="KW-0963">Cytoplasm</keyword>
<evidence type="ECO:0000256" key="5">
    <source>
        <dbReference type="ARBA" id="ARBA00022679"/>
    </source>
</evidence>
<comment type="similarity">
    <text evidence="2 7">Belongs to the methyltransferase superfamily. L-isoaspartyl/D-aspartyl protein methyltransferase family.</text>
</comment>
<dbReference type="PANTHER" id="PTHR11579:SF0">
    <property type="entry name" value="PROTEIN-L-ISOASPARTATE(D-ASPARTATE) O-METHYLTRANSFERASE"/>
    <property type="match status" value="1"/>
</dbReference>
<dbReference type="SUPFAM" id="SSF53335">
    <property type="entry name" value="S-adenosyl-L-methionine-dependent methyltransferases"/>
    <property type="match status" value="1"/>
</dbReference>
<keyword evidence="5 7" id="KW-0808">Transferase</keyword>
<keyword evidence="9" id="KW-1185">Reference proteome</keyword>
<dbReference type="Pfam" id="PF01135">
    <property type="entry name" value="PCMT"/>
    <property type="match status" value="1"/>
</dbReference>
<name>A0A1H3SF35_9BACT</name>
<evidence type="ECO:0000256" key="6">
    <source>
        <dbReference type="ARBA" id="ARBA00022691"/>
    </source>
</evidence>